<proteinExistence type="predicted"/>
<feature type="transmembrane region" description="Helical" evidence="1">
    <location>
        <begin position="61"/>
        <end position="83"/>
    </location>
</feature>
<feature type="transmembrane region" description="Helical" evidence="1">
    <location>
        <begin position="103"/>
        <end position="127"/>
    </location>
</feature>
<keyword evidence="3" id="KW-1185">Reference proteome</keyword>
<dbReference type="AlphaFoldDB" id="A0A8J6C4R7"/>
<gene>
    <name evidence="2" type="ORF">KFE25_013099</name>
</gene>
<dbReference type="PANTHER" id="PTHR36974">
    <property type="entry name" value="MEMBRANE PROTEIN-RELATED"/>
    <property type="match status" value="1"/>
</dbReference>
<dbReference type="OMA" id="HAGKGIM"/>
<feature type="transmembrane region" description="Helical" evidence="1">
    <location>
        <begin position="139"/>
        <end position="157"/>
    </location>
</feature>
<organism evidence="2 3">
    <name type="scientific">Diacronema lutheri</name>
    <name type="common">Unicellular marine alga</name>
    <name type="synonym">Monochrysis lutheri</name>
    <dbReference type="NCBI Taxonomy" id="2081491"/>
    <lineage>
        <taxon>Eukaryota</taxon>
        <taxon>Haptista</taxon>
        <taxon>Haptophyta</taxon>
        <taxon>Pavlovophyceae</taxon>
        <taxon>Pavlovales</taxon>
        <taxon>Pavlovaceae</taxon>
        <taxon>Diacronema</taxon>
    </lineage>
</organism>
<sequence length="212" mass="21618">MAITGPAPSGVNMLPVWEQAAVFGGTLVAISVGALVLTALLSAAERALPGTFKGWKSTWPLLGAVFLAAGITHFSFHGAYEAIYPPQGTWGVWQLPGSAEFHVAWTGVAEIAGGAGLLIGAAADALGFARLRWLKPSSAACLAALTLAVTPANVYMYTHGAMMDGLPGPPVDGPIPVSAHFARFALQAVLLALLAGMARDASSGPVDDELSA</sequence>
<dbReference type="OrthoDB" id="533393at2759"/>
<comment type="caution">
    <text evidence="2">The sequence shown here is derived from an EMBL/GenBank/DDBJ whole genome shotgun (WGS) entry which is preliminary data.</text>
</comment>
<protein>
    <submittedName>
        <fullName evidence="2">Uncharacterized protein</fullName>
    </submittedName>
</protein>
<dbReference type="EMBL" id="JAGTXO010000032">
    <property type="protein sequence ID" value="KAG8460449.1"/>
    <property type="molecule type" value="Genomic_DNA"/>
</dbReference>
<evidence type="ECO:0000313" key="2">
    <source>
        <dbReference type="EMBL" id="KAG8460449.1"/>
    </source>
</evidence>
<feature type="transmembrane region" description="Helical" evidence="1">
    <location>
        <begin position="20"/>
        <end position="41"/>
    </location>
</feature>
<reference evidence="2" key="1">
    <citation type="submission" date="2021-05" db="EMBL/GenBank/DDBJ databases">
        <title>The genome of the haptophyte Pavlova lutheri (Diacronema luteri, Pavlovales) - a model for lipid biosynthesis in eukaryotic algae.</title>
        <authorList>
            <person name="Hulatt C.J."/>
            <person name="Posewitz M.C."/>
        </authorList>
    </citation>
    <scope>NUCLEOTIDE SEQUENCE</scope>
    <source>
        <strain evidence="2">NIVA-4/92</strain>
    </source>
</reference>
<evidence type="ECO:0000256" key="1">
    <source>
        <dbReference type="SAM" id="Phobius"/>
    </source>
</evidence>
<accession>A0A8J6C4R7</accession>
<dbReference type="Proteomes" id="UP000751190">
    <property type="component" value="Unassembled WGS sequence"/>
</dbReference>
<evidence type="ECO:0000313" key="3">
    <source>
        <dbReference type="Proteomes" id="UP000751190"/>
    </source>
</evidence>
<keyword evidence="1" id="KW-0812">Transmembrane</keyword>
<keyword evidence="1" id="KW-0472">Membrane</keyword>
<dbReference type="PANTHER" id="PTHR36974:SF1">
    <property type="entry name" value="DOXX FAMILY MEMBRANE PROTEIN"/>
    <property type="match status" value="1"/>
</dbReference>
<keyword evidence="1" id="KW-1133">Transmembrane helix</keyword>
<name>A0A8J6C4R7_DIALT</name>